<dbReference type="Pfam" id="PF00149">
    <property type="entry name" value="Metallophos"/>
    <property type="match status" value="1"/>
</dbReference>
<evidence type="ECO:0000256" key="7">
    <source>
        <dbReference type="ARBA" id="ARBA00031589"/>
    </source>
</evidence>
<dbReference type="CDD" id="cd07378">
    <property type="entry name" value="MPP_ACP5"/>
    <property type="match status" value="1"/>
</dbReference>
<dbReference type="Gene3D" id="3.60.21.10">
    <property type="match status" value="1"/>
</dbReference>
<protein>
    <recommendedName>
        <fullName evidence="3">Tartrate-resistant acid phosphatase type 5</fullName>
        <ecNumber evidence="2">3.1.3.2</ecNumber>
    </recommendedName>
    <alternativeName>
        <fullName evidence="7">Tartrate-resistant acid ATPase</fullName>
    </alternativeName>
    <alternativeName>
        <fullName evidence="6">Type 5 acid phosphatase</fullName>
    </alternativeName>
</protein>
<proteinExistence type="predicted"/>
<keyword evidence="5" id="KW-0378">Hydrolase</keyword>
<dbReference type="PANTHER" id="PTHR10161">
    <property type="entry name" value="TARTRATE-RESISTANT ACID PHOSPHATASE TYPE 5"/>
    <property type="match status" value="1"/>
</dbReference>
<dbReference type="InterPro" id="IPR051558">
    <property type="entry name" value="Metallophosphoesterase_PAP"/>
</dbReference>
<dbReference type="InterPro" id="IPR024927">
    <property type="entry name" value="Acid_PPase"/>
</dbReference>
<keyword evidence="10" id="KW-1185">Reference proteome</keyword>
<name>A0A3P7IQJ3_STRVU</name>
<evidence type="ECO:0000256" key="1">
    <source>
        <dbReference type="ARBA" id="ARBA00000032"/>
    </source>
</evidence>
<comment type="catalytic activity">
    <reaction evidence="1">
        <text>a phosphate monoester + H2O = an alcohol + phosphate</text>
        <dbReference type="Rhea" id="RHEA:15017"/>
        <dbReference type="ChEBI" id="CHEBI:15377"/>
        <dbReference type="ChEBI" id="CHEBI:30879"/>
        <dbReference type="ChEBI" id="CHEBI:43474"/>
        <dbReference type="ChEBI" id="CHEBI:67140"/>
        <dbReference type="EC" id="3.1.3.2"/>
    </reaction>
</comment>
<dbReference type="EC" id="3.1.3.2" evidence="2"/>
<organism evidence="9 10">
    <name type="scientific">Strongylus vulgaris</name>
    <name type="common">Blood worm</name>
    <dbReference type="NCBI Taxonomy" id="40348"/>
    <lineage>
        <taxon>Eukaryota</taxon>
        <taxon>Metazoa</taxon>
        <taxon>Ecdysozoa</taxon>
        <taxon>Nematoda</taxon>
        <taxon>Chromadorea</taxon>
        <taxon>Rhabditida</taxon>
        <taxon>Rhabditina</taxon>
        <taxon>Rhabditomorpha</taxon>
        <taxon>Strongyloidea</taxon>
        <taxon>Strongylidae</taxon>
        <taxon>Strongylus</taxon>
    </lineage>
</organism>
<evidence type="ECO:0000256" key="2">
    <source>
        <dbReference type="ARBA" id="ARBA00012646"/>
    </source>
</evidence>
<evidence type="ECO:0000256" key="4">
    <source>
        <dbReference type="ARBA" id="ARBA00022729"/>
    </source>
</evidence>
<sequence length="236" mass="26756">MTRIISGKEPSDSLRLIIVGDTGGIPFYPYYSHTQKNVARIMEILAEQRNLQYVINVGDNIYFTGTSFEDVYNGRGLNVPWFMIAGNHDHFGNVFAQVAYTKYSRKWIFPKLYYKLSFSLNDISVDILMIDTIVLCGNTADIQNGAAFDVLLTRSHVPQGPKEPEKAEMQWRWINENLSASKADYLFVVGHYPIYSTSSHGSTPCLINRLDPMLKAYGVSAYIAGHDHNLQVNQYL</sequence>
<dbReference type="OrthoDB" id="411211at2759"/>
<evidence type="ECO:0000313" key="10">
    <source>
        <dbReference type="Proteomes" id="UP000270094"/>
    </source>
</evidence>
<dbReference type="InterPro" id="IPR004843">
    <property type="entry name" value="Calcineurin-like_PHP"/>
</dbReference>
<evidence type="ECO:0000256" key="3">
    <source>
        <dbReference type="ARBA" id="ARBA00015822"/>
    </source>
</evidence>
<feature type="domain" description="Calcineurin-like phosphoesterase" evidence="8">
    <location>
        <begin position="14"/>
        <end position="229"/>
    </location>
</feature>
<keyword evidence="4" id="KW-0732">Signal</keyword>
<dbReference type="InterPro" id="IPR029052">
    <property type="entry name" value="Metallo-depent_PP-like"/>
</dbReference>
<evidence type="ECO:0000313" key="9">
    <source>
        <dbReference type="EMBL" id="VDM75430.1"/>
    </source>
</evidence>
<evidence type="ECO:0000256" key="5">
    <source>
        <dbReference type="ARBA" id="ARBA00022801"/>
    </source>
</evidence>
<dbReference type="GO" id="GO:0003993">
    <property type="term" value="F:acid phosphatase activity"/>
    <property type="evidence" value="ECO:0007669"/>
    <property type="project" value="UniProtKB-EC"/>
</dbReference>
<dbReference type="EMBL" id="UYYB01095323">
    <property type="protein sequence ID" value="VDM75430.1"/>
    <property type="molecule type" value="Genomic_DNA"/>
</dbReference>
<dbReference type="AlphaFoldDB" id="A0A3P7IQJ3"/>
<evidence type="ECO:0000259" key="8">
    <source>
        <dbReference type="Pfam" id="PF00149"/>
    </source>
</evidence>
<dbReference type="Proteomes" id="UP000270094">
    <property type="component" value="Unassembled WGS sequence"/>
</dbReference>
<gene>
    <name evidence="9" type="ORF">SVUK_LOCUS10428</name>
</gene>
<accession>A0A3P7IQJ3</accession>
<evidence type="ECO:0000256" key="6">
    <source>
        <dbReference type="ARBA" id="ARBA00029999"/>
    </source>
</evidence>
<dbReference type="PANTHER" id="PTHR10161:SF14">
    <property type="entry name" value="TARTRATE-RESISTANT ACID PHOSPHATASE TYPE 5"/>
    <property type="match status" value="1"/>
</dbReference>
<dbReference type="SUPFAM" id="SSF56300">
    <property type="entry name" value="Metallo-dependent phosphatases"/>
    <property type="match status" value="1"/>
</dbReference>
<reference evidence="9 10" key="1">
    <citation type="submission" date="2018-11" db="EMBL/GenBank/DDBJ databases">
        <authorList>
            <consortium name="Pathogen Informatics"/>
        </authorList>
    </citation>
    <scope>NUCLEOTIDE SEQUENCE [LARGE SCALE GENOMIC DNA]</scope>
</reference>